<dbReference type="PANTHER" id="PTHR16276">
    <property type="entry name" value="PENTATRICOPEPTIDE REPEAT DOMAIN-CONTAINING PROTEIN 3"/>
    <property type="match status" value="1"/>
</dbReference>
<dbReference type="InterPro" id="IPR002885">
    <property type="entry name" value="PPR_rpt"/>
</dbReference>
<dbReference type="GO" id="GO:1990904">
    <property type="term" value="C:ribonucleoprotein complex"/>
    <property type="evidence" value="ECO:0007669"/>
    <property type="project" value="UniProtKB-KW"/>
</dbReference>
<dbReference type="GO" id="GO:0032543">
    <property type="term" value="P:mitochondrial translation"/>
    <property type="evidence" value="ECO:0007669"/>
    <property type="project" value="InterPro"/>
</dbReference>
<feature type="repeat" description="PPR" evidence="12">
    <location>
        <begin position="223"/>
        <end position="257"/>
    </location>
</feature>
<evidence type="ECO:0000313" key="13">
    <source>
        <dbReference type="EMBL" id="CAG9853906.1"/>
    </source>
</evidence>
<evidence type="ECO:0000256" key="11">
    <source>
        <dbReference type="ARBA" id="ARBA00035134"/>
    </source>
</evidence>
<name>A0A9N9TFM7_PHYSR</name>
<evidence type="ECO:0000256" key="6">
    <source>
        <dbReference type="ARBA" id="ARBA00022884"/>
    </source>
</evidence>
<keyword evidence="9" id="KW-0496">Mitochondrion</keyword>
<keyword evidence="4" id="KW-0677">Repeat</keyword>
<evidence type="ECO:0000256" key="10">
    <source>
        <dbReference type="ARBA" id="ARBA00023274"/>
    </source>
</evidence>
<keyword evidence="6" id="KW-0694">RNA-binding</keyword>
<dbReference type="InterPro" id="IPR055063">
    <property type="entry name" value="Rib_mS39_PPR"/>
</dbReference>
<evidence type="ECO:0000256" key="12">
    <source>
        <dbReference type="PROSITE-ProRule" id="PRU00708"/>
    </source>
</evidence>
<evidence type="ECO:0000256" key="9">
    <source>
        <dbReference type="ARBA" id="ARBA00023128"/>
    </source>
</evidence>
<dbReference type="AlphaFoldDB" id="A0A9N9TFM7"/>
<dbReference type="Pfam" id="PF13812">
    <property type="entry name" value="PPR_3"/>
    <property type="match status" value="1"/>
</dbReference>
<dbReference type="GO" id="GO:0019843">
    <property type="term" value="F:rRNA binding"/>
    <property type="evidence" value="ECO:0007669"/>
    <property type="project" value="UniProtKB-KW"/>
</dbReference>
<evidence type="ECO:0000256" key="4">
    <source>
        <dbReference type="ARBA" id="ARBA00022737"/>
    </source>
</evidence>
<keyword evidence="5" id="KW-0810">Translation regulation</keyword>
<dbReference type="GO" id="GO:0043024">
    <property type="term" value="F:ribosomal small subunit binding"/>
    <property type="evidence" value="ECO:0007669"/>
    <property type="project" value="InterPro"/>
</dbReference>
<keyword evidence="8" id="KW-0689">Ribosomal protein</keyword>
<dbReference type="GO" id="GO:0005739">
    <property type="term" value="C:mitochondrion"/>
    <property type="evidence" value="ECO:0007669"/>
    <property type="project" value="UniProtKB-SubCell"/>
</dbReference>
<dbReference type="GO" id="GO:0005840">
    <property type="term" value="C:ribosome"/>
    <property type="evidence" value="ECO:0007669"/>
    <property type="project" value="UniProtKB-KW"/>
</dbReference>
<sequence>MNLPALISKRPPAYFYASLNVLRRSLSQAADEERIEIPKRIHRGPTDILKALEKTISRDPTAAHYKYHDDPYLIPMSNIGKRTFAMAQESGRKSAHWIRKEHADLFNHKEADPAIPSFFPKLVYNENSQVTIEDLTKAIEEHRVQDAQFIYNLLKKSEQEVNDKLKQMLLELVCYFNCDDSIDEEFIEERWFKQSSNLKDRMRKTWKDGSFAEELFQSVTNPTADTYSAIIQGMNKYFQADRAWKLFEESQAKGLVLTTDAYNSLIRVTNFLKESADKRLDFITNILSDMNKCGVAPNLGTLNAVLHSLSSMGSNRSAREFLMGLLSEFRTLGIEPSLGSWYYVMITFYKERSPPTTVLYEIMNQIKDKEHSIRDLSDTNFFVTAMDVCRNHLNDVELAKRINDLLHYGDNYNLIGDSFKESIYYRHYVILMVANTPLEEFMRDIYDLLVPNIYIPEPGVMNEILKQIELNGIVEYLPKIWSDMVSFDHANRENLVDYVVDIMIENPQPENPSLTEHFSKIAWDIYKRIEEQNVRKIGKISATGGKYGKMMALLLRNNDFEQGCKIMEKLDKEHQTIPGVPRLEDLELFIDHCIENKMPSRAIACIQYCSDSGFAECGALASKLNEKLTLDESHLQKLFKIVGDLKLSDKISQEQNESK</sequence>
<dbReference type="Proteomes" id="UP001153712">
    <property type="component" value="Chromosome 1"/>
</dbReference>
<comment type="subcellular location">
    <subcellularLocation>
        <location evidence="1">Mitochondrion</location>
    </subcellularLocation>
</comment>
<dbReference type="GO" id="GO:0006417">
    <property type="term" value="P:regulation of translation"/>
    <property type="evidence" value="ECO:0007669"/>
    <property type="project" value="UniProtKB-KW"/>
</dbReference>
<keyword evidence="10" id="KW-0687">Ribonucleoprotein</keyword>
<dbReference type="Pfam" id="PF22330">
    <property type="entry name" value="Rib_mS39_PPR"/>
    <property type="match status" value="1"/>
</dbReference>
<protein>
    <recommendedName>
        <fullName evidence="11">Small ribosomal subunit protein mS39</fullName>
    </recommendedName>
</protein>
<proteinExistence type="inferred from homology"/>
<evidence type="ECO:0000256" key="7">
    <source>
        <dbReference type="ARBA" id="ARBA00022946"/>
    </source>
</evidence>
<dbReference type="EMBL" id="OU900094">
    <property type="protein sequence ID" value="CAG9853906.1"/>
    <property type="molecule type" value="Genomic_DNA"/>
</dbReference>
<gene>
    <name evidence="13" type="ORF">PHYEVI_LOCUS373</name>
</gene>
<keyword evidence="14" id="KW-1185">Reference proteome</keyword>
<reference evidence="13" key="1">
    <citation type="submission" date="2022-01" db="EMBL/GenBank/DDBJ databases">
        <authorList>
            <person name="King R."/>
        </authorList>
    </citation>
    <scope>NUCLEOTIDE SEQUENCE</scope>
</reference>
<evidence type="ECO:0000256" key="8">
    <source>
        <dbReference type="ARBA" id="ARBA00022980"/>
    </source>
</evidence>
<evidence type="ECO:0000256" key="1">
    <source>
        <dbReference type="ARBA" id="ARBA00004173"/>
    </source>
</evidence>
<evidence type="ECO:0000313" key="14">
    <source>
        <dbReference type="Proteomes" id="UP001153712"/>
    </source>
</evidence>
<dbReference type="InterPro" id="IPR037387">
    <property type="entry name" value="PTCD3"/>
</dbReference>
<dbReference type="OrthoDB" id="185373at2759"/>
<organism evidence="13 14">
    <name type="scientific">Phyllotreta striolata</name>
    <name type="common">Striped flea beetle</name>
    <name type="synonym">Crioceris striolata</name>
    <dbReference type="NCBI Taxonomy" id="444603"/>
    <lineage>
        <taxon>Eukaryota</taxon>
        <taxon>Metazoa</taxon>
        <taxon>Ecdysozoa</taxon>
        <taxon>Arthropoda</taxon>
        <taxon>Hexapoda</taxon>
        <taxon>Insecta</taxon>
        <taxon>Pterygota</taxon>
        <taxon>Neoptera</taxon>
        <taxon>Endopterygota</taxon>
        <taxon>Coleoptera</taxon>
        <taxon>Polyphaga</taxon>
        <taxon>Cucujiformia</taxon>
        <taxon>Chrysomeloidea</taxon>
        <taxon>Chrysomelidae</taxon>
        <taxon>Galerucinae</taxon>
        <taxon>Alticini</taxon>
        <taxon>Phyllotreta</taxon>
    </lineage>
</organism>
<dbReference type="InterPro" id="IPR011990">
    <property type="entry name" value="TPR-like_helical_dom_sf"/>
</dbReference>
<keyword evidence="3" id="KW-0699">rRNA-binding</keyword>
<evidence type="ECO:0000256" key="3">
    <source>
        <dbReference type="ARBA" id="ARBA00022730"/>
    </source>
</evidence>
<comment type="similarity">
    <text evidence="2">Belongs to the mitochondrion-specific ribosomal protein mS39 family.</text>
</comment>
<evidence type="ECO:0000256" key="2">
    <source>
        <dbReference type="ARBA" id="ARBA00008551"/>
    </source>
</evidence>
<dbReference type="Gene3D" id="1.25.40.10">
    <property type="entry name" value="Tetratricopeptide repeat domain"/>
    <property type="match status" value="1"/>
</dbReference>
<evidence type="ECO:0000256" key="5">
    <source>
        <dbReference type="ARBA" id="ARBA00022845"/>
    </source>
</evidence>
<dbReference type="PROSITE" id="PS51375">
    <property type="entry name" value="PPR"/>
    <property type="match status" value="1"/>
</dbReference>
<keyword evidence="7" id="KW-0809">Transit peptide</keyword>
<dbReference type="PANTHER" id="PTHR16276:SF1">
    <property type="entry name" value="SMALL RIBOSOMAL SUBUNIT PROTEIN MS39"/>
    <property type="match status" value="1"/>
</dbReference>
<accession>A0A9N9TFM7</accession>